<evidence type="ECO:0008006" key="3">
    <source>
        <dbReference type="Google" id="ProtNLM"/>
    </source>
</evidence>
<comment type="caution">
    <text evidence="1">The sequence shown here is derived from an EMBL/GenBank/DDBJ whole genome shotgun (WGS) entry which is preliminary data.</text>
</comment>
<evidence type="ECO:0000313" key="2">
    <source>
        <dbReference type="Proteomes" id="UP001500101"/>
    </source>
</evidence>
<dbReference type="Proteomes" id="UP001500101">
    <property type="component" value="Unassembled WGS sequence"/>
</dbReference>
<gene>
    <name evidence="1" type="ORF">GCM10022216_00790</name>
</gene>
<dbReference type="EMBL" id="BAAAZI010000001">
    <property type="protein sequence ID" value="GAA4131064.1"/>
    <property type="molecule type" value="Genomic_DNA"/>
</dbReference>
<keyword evidence="2" id="KW-1185">Reference proteome</keyword>
<evidence type="ECO:0000313" key="1">
    <source>
        <dbReference type="EMBL" id="GAA4131064.1"/>
    </source>
</evidence>
<protein>
    <recommendedName>
        <fullName evidence="3">Carboxypeptidase-like protein</fullName>
    </recommendedName>
</protein>
<reference evidence="2" key="1">
    <citation type="journal article" date="2019" name="Int. J. Syst. Evol. Microbiol.">
        <title>The Global Catalogue of Microorganisms (GCM) 10K type strain sequencing project: providing services to taxonomists for standard genome sequencing and annotation.</title>
        <authorList>
            <consortium name="The Broad Institute Genomics Platform"/>
            <consortium name="The Broad Institute Genome Sequencing Center for Infectious Disease"/>
            <person name="Wu L."/>
            <person name="Ma J."/>
        </authorList>
    </citation>
    <scope>NUCLEOTIDE SEQUENCE [LARGE SCALE GENOMIC DNA]</scope>
    <source>
        <strain evidence="2">JCM 16704</strain>
    </source>
</reference>
<sequence>MLFLALPLCFILWNCTVHREVNYYEGYIFNQQKQAISNIMVYEGDRPENKVFTDQSGYFQLKKPINVISNFLMVKKDTLILDSIQVVRTSAGEQVNYAFVEGRQDTLFLKIE</sequence>
<accession>A0ABP7Y698</accession>
<organism evidence="1 2">
    <name type="scientific">Sphingobacterium kyonggiense</name>
    <dbReference type="NCBI Taxonomy" id="714075"/>
    <lineage>
        <taxon>Bacteria</taxon>
        <taxon>Pseudomonadati</taxon>
        <taxon>Bacteroidota</taxon>
        <taxon>Sphingobacteriia</taxon>
        <taxon>Sphingobacteriales</taxon>
        <taxon>Sphingobacteriaceae</taxon>
        <taxon>Sphingobacterium</taxon>
    </lineage>
</organism>
<name>A0ABP7Y698_9SPHI</name>
<proteinExistence type="predicted"/>